<evidence type="ECO:0000259" key="1">
    <source>
        <dbReference type="PROSITE" id="PS50943"/>
    </source>
</evidence>
<proteinExistence type="predicted"/>
<dbReference type="PANTHER" id="PTHR37301:SF1">
    <property type="entry name" value="DNA-BINDING PROTEIN"/>
    <property type="match status" value="1"/>
</dbReference>
<keyword evidence="3" id="KW-1185">Reference proteome</keyword>
<evidence type="ECO:0000313" key="3">
    <source>
        <dbReference type="Proteomes" id="UP001501523"/>
    </source>
</evidence>
<protein>
    <submittedName>
        <fullName evidence="2">Helix-turn-helix transcriptional regulator</fullName>
    </submittedName>
</protein>
<dbReference type="CDD" id="cd00093">
    <property type="entry name" value="HTH_XRE"/>
    <property type="match status" value="1"/>
</dbReference>
<feature type="domain" description="HTH cro/C1-type" evidence="1">
    <location>
        <begin position="13"/>
        <end position="62"/>
    </location>
</feature>
<dbReference type="Pfam" id="PF13443">
    <property type="entry name" value="HTH_26"/>
    <property type="match status" value="1"/>
</dbReference>
<dbReference type="EMBL" id="BAAAEU010000001">
    <property type="protein sequence ID" value="GAA0704596.1"/>
    <property type="molecule type" value="Genomic_DNA"/>
</dbReference>
<comment type="caution">
    <text evidence="2">The sequence shown here is derived from an EMBL/GenBank/DDBJ whole genome shotgun (WGS) entry which is preliminary data.</text>
</comment>
<dbReference type="Gene3D" id="1.10.260.40">
    <property type="entry name" value="lambda repressor-like DNA-binding domains"/>
    <property type="match status" value="1"/>
</dbReference>
<dbReference type="SMART" id="SM00530">
    <property type="entry name" value="HTH_XRE"/>
    <property type="match status" value="1"/>
</dbReference>
<dbReference type="PROSITE" id="PS50943">
    <property type="entry name" value="HTH_CROC1"/>
    <property type="match status" value="1"/>
</dbReference>
<accession>A0ABP3TIC5</accession>
<organism evidence="2 3">
    <name type="scientific">Dokdonella soli</name>
    <dbReference type="NCBI Taxonomy" id="529810"/>
    <lineage>
        <taxon>Bacteria</taxon>
        <taxon>Pseudomonadati</taxon>
        <taxon>Pseudomonadota</taxon>
        <taxon>Gammaproteobacteria</taxon>
        <taxon>Lysobacterales</taxon>
        <taxon>Rhodanobacteraceae</taxon>
        <taxon>Dokdonella</taxon>
    </lineage>
</organism>
<reference evidence="3" key="1">
    <citation type="journal article" date="2019" name="Int. J. Syst. Evol. Microbiol.">
        <title>The Global Catalogue of Microorganisms (GCM) 10K type strain sequencing project: providing services to taxonomists for standard genome sequencing and annotation.</title>
        <authorList>
            <consortium name="The Broad Institute Genomics Platform"/>
            <consortium name="The Broad Institute Genome Sequencing Center for Infectious Disease"/>
            <person name="Wu L."/>
            <person name="Ma J."/>
        </authorList>
    </citation>
    <scope>NUCLEOTIDE SEQUENCE [LARGE SCALE GENOMIC DNA]</scope>
    <source>
        <strain evidence="3">JCM 15421</strain>
    </source>
</reference>
<sequence length="81" mass="8831">MPIRITLDDVLSAKHMKAKQLAALIGVSETHLSLFRSGKVRGVRFSTLVKLCAALECQPGDLIAYDYAPEDLSVRDAEGDD</sequence>
<evidence type="ECO:0000313" key="2">
    <source>
        <dbReference type="EMBL" id="GAA0704596.1"/>
    </source>
</evidence>
<dbReference type="InterPro" id="IPR001387">
    <property type="entry name" value="Cro/C1-type_HTH"/>
</dbReference>
<dbReference type="SUPFAM" id="SSF47413">
    <property type="entry name" value="lambda repressor-like DNA-binding domains"/>
    <property type="match status" value="1"/>
</dbReference>
<gene>
    <name evidence="2" type="ORF">GCM10009105_01540</name>
</gene>
<dbReference type="PANTHER" id="PTHR37301">
    <property type="entry name" value="DNA-BINDING PROTEIN-RELATED"/>
    <property type="match status" value="1"/>
</dbReference>
<dbReference type="Proteomes" id="UP001501523">
    <property type="component" value="Unassembled WGS sequence"/>
</dbReference>
<dbReference type="RefSeq" id="WP_343786141.1">
    <property type="nucleotide sequence ID" value="NZ_BAAAEU010000001.1"/>
</dbReference>
<dbReference type="InterPro" id="IPR010982">
    <property type="entry name" value="Lambda_DNA-bd_dom_sf"/>
</dbReference>
<name>A0ABP3TIC5_9GAMM</name>